<feature type="domain" description="Reverse transcriptase Ty1/copia-type" evidence="2">
    <location>
        <begin position="262"/>
        <end position="369"/>
    </location>
</feature>
<dbReference type="InterPro" id="IPR012337">
    <property type="entry name" value="RNaseH-like_sf"/>
</dbReference>
<protein>
    <recommendedName>
        <fullName evidence="2">Reverse transcriptase Ty1/copia-type domain-containing protein</fullName>
    </recommendedName>
</protein>
<sequence length="621" mass="72117">MTWLYHLKTKDEVFTIFQAFHAMVQTQFSSKIKIIHSDNGDEFINQRFQAYFQQHASSMRPHALKHHNKMVSSREKIGIFWKHLVPYSLQQWCRDMVYIKKASDAMTPLPTEPILPWMLHFLSPRIFIFHRYPILLFMGRLKDEEPENIEYSQSPHSSVPEDPHPLENVLEVSTPTALLHANILDSSTGYVLPFRHNCWKPPNRYNPDEEERKSKYPITNYALSDPEWAQAMQEELKALKKNNTWKLVPLPERKKLVVDGSIDRYKVRLMAKDFTQTHGIDYSETFSPVAKLNTVRVLLSLAAKLDWPLHQLDVKNAFLHGNLDEEVYMNIPPRYTGSIETKIVCKLERALYGLKQSPRAWFGQFSSAMRNKVTTLIVYVDDMIITGDDAEDISRLQEQLSIKFEMMNLGGLKYFLGIEVARSKKGIFISQRKYVLDLLTDVGLLECKPIDTPIVQNHRLGEYSDQVPADKVRYQRLVGKLIYLSHARLDIAYFVSVVIQFMHNSSEDHMPSLLNNLTLTLFKSVIFNLLNKCPYFLIKKDQQYHYQTPQTPHSLDDRRRDEDYNEETLEHSTMSIRDRSIDKNCVAVKGKNDNEKIFFDNSIKGSGGRGTGLYNEADVMS</sequence>
<accession>A5BZC9</accession>
<dbReference type="InterPro" id="IPR036397">
    <property type="entry name" value="RNaseH_sf"/>
</dbReference>
<proteinExistence type="predicted"/>
<dbReference type="PANTHER" id="PTHR11439:SF467">
    <property type="entry name" value="INTEGRASE CATALYTIC DOMAIN-CONTAINING PROTEIN"/>
    <property type="match status" value="1"/>
</dbReference>
<dbReference type="Pfam" id="PF07727">
    <property type="entry name" value="RVT_2"/>
    <property type="match status" value="2"/>
</dbReference>
<dbReference type="AlphaFoldDB" id="A5BZC9"/>
<evidence type="ECO:0000256" key="1">
    <source>
        <dbReference type="SAM" id="MobiDB-lite"/>
    </source>
</evidence>
<feature type="region of interest" description="Disordered" evidence="1">
    <location>
        <begin position="548"/>
        <end position="568"/>
    </location>
</feature>
<dbReference type="ExpressionAtlas" id="A5BZC9">
    <property type="expression patterns" value="baseline and differential"/>
</dbReference>
<evidence type="ECO:0000313" key="3">
    <source>
        <dbReference type="EMBL" id="CAN64040.1"/>
    </source>
</evidence>
<name>A5BZC9_VITVI</name>
<dbReference type="EMBL" id="AM476683">
    <property type="protein sequence ID" value="CAN64040.1"/>
    <property type="molecule type" value="Genomic_DNA"/>
</dbReference>
<dbReference type="PANTHER" id="PTHR11439">
    <property type="entry name" value="GAG-POL-RELATED RETROTRANSPOSON"/>
    <property type="match status" value="1"/>
</dbReference>
<dbReference type="Gene3D" id="3.30.420.10">
    <property type="entry name" value="Ribonuclease H-like superfamily/Ribonuclease H"/>
    <property type="match status" value="1"/>
</dbReference>
<gene>
    <name evidence="3" type="ORF">VITISV_034789</name>
</gene>
<dbReference type="GO" id="GO:0003676">
    <property type="term" value="F:nucleic acid binding"/>
    <property type="evidence" value="ECO:0007669"/>
    <property type="project" value="InterPro"/>
</dbReference>
<evidence type="ECO:0000259" key="2">
    <source>
        <dbReference type="Pfam" id="PF07727"/>
    </source>
</evidence>
<organism evidence="3">
    <name type="scientific">Vitis vinifera</name>
    <name type="common">Grape</name>
    <dbReference type="NCBI Taxonomy" id="29760"/>
    <lineage>
        <taxon>Eukaryota</taxon>
        <taxon>Viridiplantae</taxon>
        <taxon>Streptophyta</taxon>
        <taxon>Embryophyta</taxon>
        <taxon>Tracheophyta</taxon>
        <taxon>Spermatophyta</taxon>
        <taxon>Magnoliopsida</taxon>
        <taxon>eudicotyledons</taxon>
        <taxon>Gunneridae</taxon>
        <taxon>Pentapetalae</taxon>
        <taxon>rosids</taxon>
        <taxon>Vitales</taxon>
        <taxon>Vitaceae</taxon>
        <taxon>Viteae</taxon>
        <taxon>Vitis</taxon>
    </lineage>
</organism>
<dbReference type="SUPFAM" id="SSF53098">
    <property type="entry name" value="Ribonuclease H-like"/>
    <property type="match status" value="1"/>
</dbReference>
<dbReference type="SUPFAM" id="SSF56672">
    <property type="entry name" value="DNA/RNA polymerases"/>
    <property type="match status" value="1"/>
</dbReference>
<dbReference type="InterPro" id="IPR043502">
    <property type="entry name" value="DNA/RNA_pol_sf"/>
</dbReference>
<reference evidence="3" key="1">
    <citation type="journal article" date="2007" name="PLoS ONE">
        <title>The first genome sequence of an elite grapevine cultivar (Pinot noir Vitis vinifera L.): coping with a highly heterozygous genome.</title>
        <authorList>
            <person name="Velasco R."/>
            <person name="Zharkikh A."/>
            <person name="Troggio M."/>
            <person name="Cartwright D.A."/>
            <person name="Cestaro A."/>
            <person name="Pruss D."/>
            <person name="Pindo M."/>
            <person name="FitzGerald L.M."/>
            <person name="Vezzulli S."/>
            <person name="Reid J."/>
            <person name="Malacarne G."/>
            <person name="Iliev D."/>
            <person name="Coppola G."/>
            <person name="Wardell B."/>
            <person name="Micheletti D."/>
            <person name="Macalma T."/>
            <person name="Facci M."/>
            <person name="Mitchell J.T."/>
            <person name="Perazzolli M."/>
            <person name="Eldredge G."/>
            <person name="Gatto P."/>
            <person name="Oyzerski R."/>
            <person name="Moretto M."/>
            <person name="Gutin N."/>
            <person name="Stefanini M."/>
            <person name="Chen Y."/>
            <person name="Segala C."/>
            <person name="Davenport C."/>
            <person name="Dematte L."/>
            <person name="Mraz A."/>
            <person name="Battilana J."/>
            <person name="Stormo K."/>
            <person name="Costa F."/>
            <person name="Tao Q."/>
            <person name="Si-Ammour A."/>
            <person name="Harkins T."/>
            <person name="Lackey A."/>
            <person name="Perbost C."/>
            <person name="Taillon B."/>
            <person name="Stella A."/>
            <person name="Solovyev V."/>
            <person name="Fawcett J.A."/>
            <person name="Sterck L."/>
            <person name="Vandepoele K."/>
            <person name="Grando S.M."/>
            <person name="Toppo S."/>
            <person name="Moser C."/>
            <person name="Lanchbury J."/>
            <person name="Bogden R."/>
            <person name="Skolnick M."/>
            <person name="Sgaramella V."/>
            <person name="Bhatnagar S.K."/>
            <person name="Fontana P."/>
            <person name="Gutin A."/>
            <person name="Van de Peer Y."/>
            <person name="Salamini F."/>
            <person name="Viola R."/>
        </authorList>
    </citation>
    <scope>NUCLEOTIDE SEQUENCE</scope>
</reference>
<feature type="domain" description="Reverse transcriptase Ty1/copia-type" evidence="2">
    <location>
        <begin position="375"/>
        <end position="455"/>
    </location>
</feature>
<dbReference type="InterPro" id="IPR013103">
    <property type="entry name" value="RVT_2"/>
</dbReference>